<feature type="compositionally biased region" description="Gly residues" evidence="1">
    <location>
        <begin position="51"/>
        <end position="63"/>
    </location>
</feature>
<evidence type="ECO:0000256" key="1">
    <source>
        <dbReference type="SAM" id="MobiDB-lite"/>
    </source>
</evidence>
<feature type="region of interest" description="Disordered" evidence="1">
    <location>
        <begin position="49"/>
        <end position="72"/>
    </location>
</feature>
<name>A0A5N6AFU1_9ACTN</name>
<protein>
    <submittedName>
        <fullName evidence="2">Uncharacterized protein</fullName>
    </submittedName>
</protein>
<evidence type="ECO:0000313" key="3">
    <source>
        <dbReference type="Proteomes" id="UP000314251"/>
    </source>
</evidence>
<gene>
    <name evidence="2" type="ORF">FH607_011410</name>
</gene>
<sequence length="245" mass="25126">MVTGSALTVMAAGVVPAAADSGWGSVDCSQNPYPGCELGVGAGPEEVRLPVGGGGGGRELAGGGDEEPEHANPDWNRVDCAYERADDFAPPPEVVPTSFSPAPAGGSAVVPAAFVGFTGLAVPAAEPESGEEGAWYVYRCTGDGVRDALYQPPVWLPDAPDAEGDEPAPSPEQLAQRAREQLRLPAPAIGASPEGDQLVSVPTWLWLDPGGCLYVVRQGVSVGFGVVWCCWGYAASLMSFGVRGS</sequence>
<organism evidence="2 3">
    <name type="scientific">Streptomyces mimosae</name>
    <dbReference type="NCBI Taxonomy" id="2586635"/>
    <lineage>
        <taxon>Bacteria</taxon>
        <taxon>Bacillati</taxon>
        <taxon>Actinomycetota</taxon>
        <taxon>Actinomycetes</taxon>
        <taxon>Kitasatosporales</taxon>
        <taxon>Streptomycetaceae</taxon>
        <taxon>Streptomyces</taxon>
    </lineage>
</organism>
<dbReference type="RefSeq" id="WP_139667552.1">
    <property type="nucleotide sequence ID" value="NZ_VDLY02000006.1"/>
</dbReference>
<dbReference type="AlphaFoldDB" id="A0A5N6AFU1"/>
<evidence type="ECO:0000313" key="2">
    <source>
        <dbReference type="EMBL" id="KAB8166428.1"/>
    </source>
</evidence>
<keyword evidence="3" id="KW-1185">Reference proteome</keyword>
<feature type="region of interest" description="Disordered" evidence="1">
    <location>
        <begin position="156"/>
        <end position="175"/>
    </location>
</feature>
<dbReference type="OrthoDB" id="3742379at2"/>
<reference evidence="2" key="1">
    <citation type="submission" date="2019-10" db="EMBL/GenBank/DDBJ databases">
        <title>Nonomuraea sp. nov., isolated from Phyllanthus amarus.</title>
        <authorList>
            <person name="Klykleung N."/>
            <person name="Tanasupawat S."/>
        </authorList>
    </citation>
    <scope>NUCLEOTIDE SEQUENCE [LARGE SCALE GENOMIC DNA]</scope>
    <source>
        <strain evidence="2">3MP-10</strain>
    </source>
</reference>
<dbReference type="Proteomes" id="UP000314251">
    <property type="component" value="Unassembled WGS sequence"/>
</dbReference>
<accession>A0A5N6AFU1</accession>
<dbReference type="EMBL" id="VDLY02000006">
    <property type="protein sequence ID" value="KAB8166428.1"/>
    <property type="molecule type" value="Genomic_DNA"/>
</dbReference>
<comment type="caution">
    <text evidence="2">The sequence shown here is derived from an EMBL/GenBank/DDBJ whole genome shotgun (WGS) entry which is preliminary data.</text>
</comment>
<proteinExistence type="predicted"/>